<evidence type="ECO:0000313" key="4">
    <source>
        <dbReference type="Proteomes" id="UP000644548"/>
    </source>
</evidence>
<evidence type="ECO:0000256" key="1">
    <source>
        <dbReference type="SAM" id="MobiDB-lite"/>
    </source>
</evidence>
<evidence type="ECO:0000313" key="3">
    <source>
        <dbReference type="EMBL" id="GGR79465.1"/>
    </source>
</evidence>
<reference evidence="4" key="1">
    <citation type="journal article" date="2019" name="Int. J. Syst. Evol. Microbiol.">
        <title>The Global Catalogue of Microorganisms (GCM) 10K type strain sequencing project: providing services to taxonomists for standard genome sequencing and annotation.</title>
        <authorList>
            <consortium name="The Broad Institute Genomics Platform"/>
            <consortium name="The Broad Institute Genome Sequencing Center for Infectious Disease"/>
            <person name="Wu L."/>
            <person name="Ma J."/>
        </authorList>
    </citation>
    <scope>NUCLEOTIDE SEQUENCE [LARGE SCALE GENOMIC DNA]</scope>
    <source>
        <strain evidence="4">JCM 31405</strain>
    </source>
</reference>
<keyword evidence="2" id="KW-0812">Transmembrane</keyword>
<gene>
    <name evidence="3" type="ORF">GCM10008960_02870</name>
</gene>
<feature type="region of interest" description="Disordered" evidence="1">
    <location>
        <begin position="1"/>
        <end position="65"/>
    </location>
</feature>
<protein>
    <submittedName>
        <fullName evidence="3">Uncharacterized protein</fullName>
    </submittedName>
</protein>
<keyword evidence="4" id="KW-1185">Reference proteome</keyword>
<organism evidence="3 4">
    <name type="scientific">Deinococcus sedimenti</name>
    <dbReference type="NCBI Taxonomy" id="1867090"/>
    <lineage>
        <taxon>Bacteria</taxon>
        <taxon>Thermotogati</taxon>
        <taxon>Deinococcota</taxon>
        <taxon>Deinococci</taxon>
        <taxon>Deinococcales</taxon>
        <taxon>Deinococcaceae</taxon>
        <taxon>Deinococcus</taxon>
    </lineage>
</organism>
<evidence type="ECO:0000256" key="2">
    <source>
        <dbReference type="SAM" id="Phobius"/>
    </source>
</evidence>
<feature type="region of interest" description="Disordered" evidence="1">
    <location>
        <begin position="881"/>
        <end position="912"/>
    </location>
</feature>
<accession>A0ABQ2S0B3</accession>
<feature type="compositionally biased region" description="Low complexity" evidence="1">
    <location>
        <begin position="40"/>
        <end position="51"/>
    </location>
</feature>
<feature type="transmembrane region" description="Helical" evidence="2">
    <location>
        <begin position="716"/>
        <end position="742"/>
    </location>
</feature>
<comment type="caution">
    <text evidence="3">The sequence shown here is derived from an EMBL/GenBank/DDBJ whole genome shotgun (WGS) entry which is preliminary data.</text>
</comment>
<dbReference type="EMBL" id="BMQN01000001">
    <property type="protein sequence ID" value="GGR79465.1"/>
    <property type="molecule type" value="Genomic_DNA"/>
</dbReference>
<sequence length="1272" mass="134152">MKSTFNTPEFCCETPHRSESETPGQLGGYSIGMFKERKQAPPGAAQAGSAKPEPKLPPARPPQVAVQARRTVHRRAGRALGGHVQAFAAAQQQATRLLKPPASPRPDVKVSVPKVSVPEARRPAPREVRVAPTAALNVLPAPRAVTTQARVPQGTQFAALPVSRERVRAAGVPYAHVQKKLAAQRRASSALARGFVKRGAQQVRAVRAQGQQATRAVQVQAARAGAQVSAAASAQGRVLRAGVAAQKARVLSRAAAARAGLTARRAAALAALPQATQQAQKAVQASYDQSLQAARTDATTQKQAVQAEYARVTPMYLAAGDEVGAEAQSRAEAQAAAYESHVTGQDDSLLDGPLTDNRWKARAGAARDVGAAYAPGFREQAQEEAQHLTGPGGGLEKDLKNIDLALRDTERLLREHLTASTRRLTVRETQARAQATQAYAGLSAALQAQLTSTLRGLDGVQGAQLAAITAQAAAQRAGLNTQAKQATTSIGRNVTALAGSLERQLHAFDAQVRRAPAPNPKELAVTLNRAQAGIVSGVRRAQLAARQGTTQVTASLSRGAAQAGQALGGVARAGVTQAGAQAGGFDQGAQGLLTQALTTFRTLTQAHARGTQQDAQQTTRTLDALERGLETLYAKALKGLPEELRATLPPLREGLRGNFPQEDAAIRENAEKAAAQVQPRWKGWVKIALMIAVIIVVAVVAGPAVIGAVGAMAGALGAGAAAGAVGAVVGGALVGAASGAVIQMANNAVDNIGLDARFQKSLFDGVGKAALIGAVGGALGGAGGLIAGKMGAAGLLGSGLTQKAGTFAVGTTFDLGGNVLGDVMNGASLGDALKNLSNPETLMMMAIGTGVGAAATRLPGRAGQIQNRAHAAGERVGLTAGDRVNNVTGNPHGTVPTRMNPELPTETPGRISGHTEGRTKVELSPNATPQDAAVHDQYARQARQENSPVSRLTQKVKGLLGADTAVRPGTRQWELGVEAAKHQDMAHWRFQEADRLPKSSPQRQRLLQEAHDLQRLSQDYQQAAQRADGHTIIDDSVIEGRKKLYDNHAEIEGLLGKPFDASVLPDRYVTFEVEGGRKVIGRLNSDGTYDMKSAILLVRPDGTVQVNPSNRITYDYIQKYQLDPGARPDIDFGRDGHTLHHLIPDKVSTSNSLCVKAMELIQYSPDRMTNYHEMPMERLYRLLDGQEVGHWSHHNQYDAEVVIPALQTSQSTLVADFGPIQSWTPDHPRIAEIRAALQHEMTSIEAMLKQRIVDGNIPMTTENTAGKKGRIR</sequence>
<name>A0ABQ2S0B3_9DEIO</name>
<keyword evidence="2" id="KW-0472">Membrane</keyword>
<dbReference type="Proteomes" id="UP000644548">
    <property type="component" value="Unassembled WGS sequence"/>
</dbReference>
<feature type="transmembrane region" description="Helical" evidence="2">
    <location>
        <begin position="687"/>
        <end position="709"/>
    </location>
</feature>
<proteinExistence type="predicted"/>
<keyword evidence="2" id="KW-1133">Transmembrane helix</keyword>